<evidence type="ECO:0000313" key="2">
    <source>
        <dbReference type="EMBL" id="KXA37399.1"/>
    </source>
</evidence>
<feature type="transmembrane region" description="Helical" evidence="1">
    <location>
        <begin position="98"/>
        <end position="120"/>
    </location>
</feature>
<dbReference type="EMBL" id="LRQI01000076">
    <property type="protein sequence ID" value="KXA37399.1"/>
    <property type="molecule type" value="Genomic_DNA"/>
</dbReference>
<keyword evidence="1" id="KW-0472">Membrane</keyword>
<dbReference type="Pfam" id="PF13630">
    <property type="entry name" value="SdpI"/>
    <property type="match status" value="1"/>
</dbReference>
<evidence type="ECO:0000256" key="1">
    <source>
        <dbReference type="SAM" id="Phobius"/>
    </source>
</evidence>
<proteinExistence type="predicted"/>
<evidence type="ECO:0008006" key="4">
    <source>
        <dbReference type="Google" id="ProtNLM"/>
    </source>
</evidence>
<feature type="transmembrane region" description="Helical" evidence="1">
    <location>
        <begin position="70"/>
        <end position="92"/>
    </location>
</feature>
<gene>
    <name evidence="2" type="ORF">HMPREF3225_01730</name>
</gene>
<accession>A0ABD4EER0</accession>
<name>A0ABD4EER0_STALU</name>
<organism evidence="2 3">
    <name type="scientific">Staphylococcus lugdunensis</name>
    <dbReference type="NCBI Taxonomy" id="28035"/>
    <lineage>
        <taxon>Bacteria</taxon>
        <taxon>Bacillati</taxon>
        <taxon>Bacillota</taxon>
        <taxon>Bacilli</taxon>
        <taxon>Bacillales</taxon>
        <taxon>Staphylococcaceae</taxon>
        <taxon>Staphylococcus</taxon>
    </lineage>
</organism>
<dbReference type="Proteomes" id="UP000070063">
    <property type="component" value="Unassembled WGS sequence"/>
</dbReference>
<dbReference type="AlphaFoldDB" id="A0ABD4EER0"/>
<comment type="caution">
    <text evidence="2">The sequence shown here is derived from an EMBL/GenBank/DDBJ whole genome shotgun (WGS) entry which is preliminary data.</text>
</comment>
<keyword evidence="1" id="KW-0812">Transmembrane</keyword>
<dbReference type="InterPro" id="IPR025962">
    <property type="entry name" value="SdpI/YhfL"/>
</dbReference>
<sequence>MVFISTVCYIKKRSWLIIILLLTVLSNLIITLFFKKSLKNNVGDQVNYFMGLRTKNSMKNKKNWKLTQDFFVKFSIKFSYWFLPLGIVWTIFDIIFGISITSLIIQFILFITFIIVIIIITEKEVKKMVE</sequence>
<keyword evidence="1" id="KW-1133">Transmembrane helix</keyword>
<reference evidence="2 3" key="1">
    <citation type="submission" date="2016-01" db="EMBL/GenBank/DDBJ databases">
        <authorList>
            <person name="Mitreva M."/>
            <person name="Pepin K.H."/>
            <person name="Mihindukulasuriya K.A."/>
            <person name="Fulton R."/>
            <person name="Fronick C."/>
            <person name="O'Laughlin M."/>
            <person name="Miner T."/>
            <person name="Herter B."/>
            <person name="Rosa B.A."/>
            <person name="Cordes M."/>
            <person name="Tomlinson C."/>
            <person name="Wollam A."/>
            <person name="Palsikar V.B."/>
            <person name="Mardis E.R."/>
            <person name="Wilson R.K."/>
        </authorList>
    </citation>
    <scope>NUCLEOTIDE SEQUENCE [LARGE SCALE GENOMIC DNA]</scope>
    <source>
        <strain evidence="2 3">MJR7738</strain>
    </source>
</reference>
<evidence type="ECO:0000313" key="3">
    <source>
        <dbReference type="Proteomes" id="UP000070063"/>
    </source>
</evidence>
<feature type="transmembrane region" description="Helical" evidence="1">
    <location>
        <begin position="15"/>
        <end position="34"/>
    </location>
</feature>
<protein>
    <recommendedName>
        <fullName evidence="4">SdpI family protein</fullName>
    </recommendedName>
</protein>